<gene>
    <name evidence="2" type="ORF">OFLC_LOCUS2153</name>
</gene>
<reference evidence="4" key="1">
    <citation type="submission" date="2016-06" db="UniProtKB">
        <authorList>
            <consortium name="WormBaseParasite"/>
        </authorList>
    </citation>
    <scope>IDENTIFICATION</scope>
</reference>
<reference evidence="2 3" key="2">
    <citation type="submission" date="2018-11" db="EMBL/GenBank/DDBJ databases">
        <authorList>
            <consortium name="Pathogen Informatics"/>
        </authorList>
    </citation>
    <scope>NUCLEOTIDE SEQUENCE [LARGE SCALE GENOMIC DNA]</scope>
</reference>
<dbReference type="WBParaSite" id="OFLC_0000215201-mRNA-1">
    <property type="protein sequence ID" value="OFLC_0000215201-mRNA-1"/>
    <property type="gene ID" value="OFLC_0000215201"/>
</dbReference>
<proteinExistence type="predicted"/>
<feature type="compositionally biased region" description="Polar residues" evidence="1">
    <location>
        <begin position="51"/>
        <end position="63"/>
    </location>
</feature>
<feature type="region of interest" description="Disordered" evidence="1">
    <location>
        <begin position="1"/>
        <end position="66"/>
    </location>
</feature>
<dbReference type="AlphaFoldDB" id="A0A183H3U3"/>
<evidence type="ECO:0000313" key="3">
    <source>
        <dbReference type="Proteomes" id="UP000267606"/>
    </source>
</evidence>
<protein>
    <submittedName>
        <fullName evidence="2 4">Uncharacterized protein</fullName>
    </submittedName>
</protein>
<evidence type="ECO:0000313" key="2">
    <source>
        <dbReference type="EMBL" id="VDO32040.1"/>
    </source>
</evidence>
<organism evidence="4">
    <name type="scientific">Onchocerca flexuosa</name>
    <dbReference type="NCBI Taxonomy" id="387005"/>
    <lineage>
        <taxon>Eukaryota</taxon>
        <taxon>Metazoa</taxon>
        <taxon>Ecdysozoa</taxon>
        <taxon>Nematoda</taxon>
        <taxon>Chromadorea</taxon>
        <taxon>Rhabditida</taxon>
        <taxon>Spirurina</taxon>
        <taxon>Spiruromorpha</taxon>
        <taxon>Filarioidea</taxon>
        <taxon>Onchocercidae</taxon>
        <taxon>Onchocerca</taxon>
    </lineage>
</organism>
<evidence type="ECO:0000256" key="1">
    <source>
        <dbReference type="SAM" id="MobiDB-lite"/>
    </source>
</evidence>
<dbReference type="EMBL" id="UZAJ01001179">
    <property type="protein sequence ID" value="VDO32040.1"/>
    <property type="molecule type" value="Genomic_DNA"/>
</dbReference>
<sequence length="89" mass="9806">MPGKLDKKGKLPMAYGSVGCAGNSPNREVFHRKSATQQQEESEESGKIRTESNINNHQPTSDPFGSVGVLKEKIAMPTSFLRRLLISDF</sequence>
<keyword evidence="3" id="KW-1185">Reference proteome</keyword>
<accession>A0A183H3U3</accession>
<name>A0A183H3U3_9BILA</name>
<evidence type="ECO:0000313" key="4">
    <source>
        <dbReference type="WBParaSite" id="OFLC_0000215201-mRNA-1"/>
    </source>
</evidence>
<dbReference type="Proteomes" id="UP000267606">
    <property type="component" value="Unassembled WGS sequence"/>
</dbReference>